<comment type="caution">
    <text evidence="1">The sequence shown here is derived from an EMBL/GenBank/DDBJ whole genome shotgun (WGS) entry which is preliminary data.</text>
</comment>
<gene>
    <name evidence="1" type="ORF">OJ997_25900</name>
</gene>
<accession>A0A9X3SAK0</accession>
<protein>
    <recommendedName>
        <fullName evidence="3">C-type cytochrome biogenesis protein CcmI</fullName>
    </recommendedName>
</protein>
<dbReference type="Proteomes" id="UP001147653">
    <property type="component" value="Unassembled WGS sequence"/>
</dbReference>
<evidence type="ECO:0000313" key="1">
    <source>
        <dbReference type="EMBL" id="MDA0183768.1"/>
    </source>
</evidence>
<dbReference type="RefSeq" id="WP_270028181.1">
    <property type="nucleotide sequence ID" value="NZ_JAPDDP010000060.1"/>
</dbReference>
<dbReference type="EMBL" id="JAPDDP010000060">
    <property type="protein sequence ID" value="MDA0183768.1"/>
    <property type="molecule type" value="Genomic_DNA"/>
</dbReference>
<evidence type="ECO:0008006" key="3">
    <source>
        <dbReference type="Google" id="ProtNLM"/>
    </source>
</evidence>
<proteinExistence type="predicted"/>
<dbReference type="AlphaFoldDB" id="A0A9X3SAK0"/>
<keyword evidence="2" id="KW-1185">Reference proteome</keyword>
<reference evidence="1" key="1">
    <citation type="submission" date="2022-10" db="EMBL/GenBank/DDBJ databases">
        <title>The WGS of Solirubrobacter phytolaccae KCTC 29190.</title>
        <authorList>
            <person name="Jiang Z."/>
        </authorList>
    </citation>
    <scope>NUCLEOTIDE SEQUENCE</scope>
    <source>
        <strain evidence="1">KCTC 29190</strain>
    </source>
</reference>
<name>A0A9X3SAK0_9ACTN</name>
<sequence>MEFLLILAVVGGAVLAVTGPLRGKARFADERLEAERAELDALREAKYREIRDAELDYRTGKLSETDWKALDRTLRAEAVDILKRLDQIEPLP</sequence>
<organism evidence="1 2">
    <name type="scientific">Solirubrobacter phytolaccae</name>
    <dbReference type="NCBI Taxonomy" id="1404360"/>
    <lineage>
        <taxon>Bacteria</taxon>
        <taxon>Bacillati</taxon>
        <taxon>Actinomycetota</taxon>
        <taxon>Thermoleophilia</taxon>
        <taxon>Solirubrobacterales</taxon>
        <taxon>Solirubrobacteraceae</taxon>
        <taxon>Solirubrobacter</taxon>
    </lineage>
</organism>
<evidence type="ECO:0000313" key="2">
    <source>
        <dbReference type="Proteomes" id="UP001147653"/>
    </source>
</evidence>